<dbReference type="Proteomes" id="UP001515480">
    <property type="component" value="Unassembled WGS sequence"/>
</dbReference>
<comment type="caution">
    <text evidence="1">The sequence shown here is derived from an EMBL/GenBank/DDBJ whole genome shotgun (WGS) entry which is preliminary data.</text>
</comment>
<dbReference type="SFLD" id="SFLDG01129">
    <property type="entry name" value="C1.5:_HAD__Beta-PGM__Phosphata"/>
    <property type="match status" value="1"/>
</dbReference>
<dbReference type="SUPFAM" id="SSF56784">
    <property type="entry name" value="HAD-like"/>
    <property type="match status" value="1"/>
</dbReference>
<dbReference type="AlphaFoldDB" id="A0AB34JT31"/>
<gene>
    <name evidence="1" type="ORF">AB1Y20_020248</name>
</gene>
<dbReference type="PANTHER" id="PTHR12725:SF117">
    <property type="entry name" value="HALOACID DEHALOGENASE-LIKE HYDROLASE"/>
    <property type="match status" value="1"/>
</dbReference>
<reference evidence="1 2" key="1">
    <citation type="journal article" date="2024" name="Science">
        <title>Giant polyketide synthase enzymes in the biosynthesis of giant marine polyether toxins.</title>
        <authorList>
            <person name="Fallon T.R."/>
            <person name="Shende V.V."/>
            <person name="Wierzbicki I.H."/>
            <person name="Pendleton A.L."/>
            <person name="Watervoot N.F."/>
            <person name="Auber R.P."/>
            <person name="Gonzalez D.J."/>
            <person name="Wisecaver J.H."/>
            <person name="Moore B.S."/>
        </authorList>
    </citation>
    <scope>NUCLEOTIDE SEQUENCE [LARGE SCALE GENOMIC DNA]</scope>
    <source>
        <strain evidence="1 2">12B1</strain>
    </source>
</reference>
<protein>
    <submittedName>
        <fullName evidence="1">Uncharacterized protein</fullName>
    </submittedName>
</protein>
<dbReference type="InterPro" id="IPR006439">
    <property type="entry name" value="HAD-SF_hydro_IA"/>
</dbReference>
<dbReference type="InterPro" id="IPR036412">
    <property type="entry name" value="HAD-like_sf"/>
</dbReference>
<dbReference type="NCBIfam" id="TIGR01509">
    <property type="entry name" value="HAD-SF-IA-v3"/>
    <property type="match status" value="1"/>
</dbReference>
<dbReference type="EMBL" id="JBGBPQ010000004">
    <property type="protein sequence ID" value="KAL1525389.1"/>
    <property type="molecule type" value="Genomic_DNA"/>
</dbReference>
<dbReference type="Gene3D" id="3.40.50.1000">
    <property type="entry name" value="HAD superfamily/HAD-like"/>
    <property type="match status" value="1"/>
</dbReference>
<proteinExistence type="predicted"/>
<name>A0AB34JT31_PRYPA</name>
<dbReference type="InterPro" id="IPR023214">
    <property type="entry name" value="HAD_sf"/>
</dbReference>
<dbReference type="Pfam" id="PF00702">
    <property type="entry name" value="Hydrolase"/>
    <property type="match status" value="1"/>
</dbReference>
<sequence length="255" mass="27737">MASSPHRPSTLIFDVDDTLYDVGNGFTAHRNGDAVAEFMVTHLMFPTRASALELRNEYFARYHSTVKALTAAEADGRLPEGAHFEAEQLAHWWATKLAFDRYITPDTDFVSDLAELQLQLVAFSNSPRQYCIRTLEALGLRQLFTDDRVFAVDDVMPSCKPEAAAFEKVLNAVGVLPESCVMIEDSMKNIRAAKALGMKTVLVSGLGSGDSSAGEATKAGDIPEIDDPSVDVCIPGCGQLRKALPGLWQNPPVFG</sequence>
<organism evidence="1 2">
    <name type="scientific">Prymnesium parvum</name>
    <name type="common">Toxic golden alga</name>
    <dbReference type="NCBI Taxonomy" id="97485"/>
    <lineage>
        <taxon>Eukaryota</taxon>
        <taxon>Haptista</taxon>
        <taxon>Haptophyta</taxon>
        <taxon>Prymnesiophyceae</taxon>
        <taxon>Prymnesiales</taxon>
        <taxon>Prymnesiaceae</taxon>
        <taxon>Prymnesium</taxon>
    </lineage>
</organism>
<dbReference type="SFLD" id="SFLDS00003">
    <property type="entry name" value="Haloacid_Dehalogenase"/>
    <property type="match status" value="1"/>
</dbReference>
<evidence type="ECO:0000313" key="1">
    <source>
        <dbReference type="EMBL" id="KAL1525389.1"/>
    </source>
</evidence>
<accession>A0AB34JT31</accession>
<dbReference type="PANTHER" id="PTHR12725">
    <property type="entry name" value="HALOACID DEHALOGENASE-LIKE HYDROLASE"/>
    <property type="match status" value="1"/>
</dbReference>
<keyword evidence="2" id="KW-1185">Reference proteome</keyword>
<evidence type="ECO:0000313" key="2">
    <source>
        <dbReference type="Proteomes" id="UP001515480"/>
    </source>
</evidence>